<dbReference type="EMBL" id="CAQJ01000098">
    <property type="protein sequence ID" value="CCQ91862.1"/>
    <property type="molecule type" value="Genomic_DNA"/>
</dbReference>
<evidence type="ECO:0000259" key="1">
    <source>
        <dbReference type="Pfam" id="PF07195"/>
    </source>
</evidence>
<dbReference type="Pfam" id="PF07195">
    <property type="entry name" value="FliD_C"/>
    <property type="match status" value="1"/>
</dbReference>
<dbReference type="PANTHER" id="PTHR30288">
    <property type="entry name" value="FLAGELLAR CAP/ASSEMBLY PROTEIN FLID"/>
    <property type="match status" value="1"/>
</dbReference>
<dbReference type="InterPro" id="IPR040026">
    <property type="entry name" value="FliD"/>
</dbReference>
<feature type="domain" description="Flagellar hook-associated protein 2 C-terminal" evidence="1">
    <location>
        <begin position="17"/>
        <end position="322"/>
    </location>
</feature>
<dbReference type="STRING" id="1266370.NITGR_890001"/>
<sequence>MFDEPGRDQTFSSTQAAQDAVFTLDNIQYNRSSNIVDDLIDGTTLTLEAEGSGTIQISISTDEIEDKIEAFVEEYNEILAFIEKNAFFDSDTLETGPLFGSASLRQLKQNLADQVSAKVQGLSGDLNYLSTIGIATRGDGTLELDSAKLASALSSDPQGVINLFITSGSASHSEVEFVSASEFTEEGEFELRVIDGVPHLRKSGETEFVAAVAGPGNTYIGAQDTSAEGLVFSIDPAELETDGDKGTLTVSIGIAEKLDRALTESTRESGDSALAADINTTTKKIEDLNEVILMLDDRLKLFEDNLRHQFIRLETILGQLNSQREAVQASLANLPGALKSSN</sequence>
<organism evidence="2 3">
    <name type="scientific">Nitrospina gracilis (strain 3/211)</name>
    <dbReference type="NCBI Taxonomy" id="1266370"/>
    <lineage>
        <taxon>Bacteria</taxon>
        <taxon>Pseudomonadati</taxon>
        <taxon>Nitrospinota/Tectimicrobiota group</taxon>
        <taxon>Nitrospinota</taxon>
        <taxon>Nitrospinia</taxon>
        <taxon>Nitrospinales</taxon>
        <taxon>Nitrospinaceae</taxon>
        <taxon>Nitrospina</taxon>
    </lineage>
</organism>
<protein>
    <recommendedName>
        <fullName evidence="1">Flagellar hook-associated protein 2 C-terminal domain-containing protein</fullName>
    </recommendedName>
</protein>
<evidence type="ECO:0000313" key="3">
    <source>
        <dbReference type="Proteomes" id="UP000011704"/>
    </source>
</evidence>
<dbReference type="GO" id="GO:0007155">
    <property type="term" value="P:cell adhesion"/>
    <property type="evidence" value="ECO:0007669"/>
    <property type="project" value="InterPro"/>
</dbReference>
<reference evidence="2 3" key="1">
    <citation type="journal article" date="2013" name="Front. Microbiol.">
        <title>The genome of Nitrospina gracilis illuminates the metabolism and evolution of the major marine nitrite oxidizer.</title>
        <authorList>
            <person name="Luecker S."/>
            <person name="Nowka B."/>
            <person name="Rattei T."/>
            <person name="Spieck E."/>
            <person name="and Daims H."/>
        </authorList>
    </citation>
    <scope>NUCLEOTIDE SEQUENCE [LARGE SCALE GENOMIC DNA]</scope>
    <source>
        <strain evidence="2 3">3/211</strain>
    </source>
</reference>
<keyword evidence="3" id="KW-1185">Reference proteome</keyword>
<dbReference type="GO" id="GO:0009421">
    <property type="term" value="C:bacterial-type flagellum filament cap"/>
    <property type="evidence" value="ECO:0007669"/>
    <property type="project" value="InterPro"/>
</dbReference>
<evidence type="ECO:0000313" key="2">
    <source>
        <dbReference type="EMBL" id="CCQ91862.1"/>
    </source>
</evidence>
<proteinExistence type="predicted"/>
<dbReference type="InterPro" id="IPR010809">
    <property type="entry name" value="FliD_C"/>
</dbReference>
<name>M1YMZ7_NITG3</name>
<dbReference type="HOGENOM" id="CLU_810936_0_0_0"/>
<gene>
    <name evidence="2" type="ORF">NITGR_890001</name>
</gene>
<accession>M1YMZ7</accession>
<dbReference type="PANTHER" id="PTHR30288:SF0">
    <property type="entry name" value="FLAGELLAR HOOK-ASSOCIATED PROTEIN 2"/>
    <property type="match status" value="1"/>
</dbReference>
<dbReference type="Proteomes" id="UP000011704">
    <property type="component" value="Unassembled WGS sequence"/>
</dbReference>
<dbReference type="GO" id="GO:0071973">
    <property type="term" value="P:bacterial-type flagellum-dependent cell motility"/>
    <property type="evidence" value="ECO:0007669"/>
    <property type="project" value="TreeGrafter"/>
</dbReference>
<dbReference type="InParanoid" id="M1YMZ7"/>
<dbReference type="AlphaFoldDB" id="M1YMZ7"/>
<dbReference type="FunCoup" id="M1YMZ7">
    <property type="interactions" value="35"/>
</dbReference>
<comment type="caution">
    <text evidence="2">The sequence shown here is derived from an EMBL/GenBank/DDBJ whole genome shotgun (WGS) entry which is preliminary data.</text>
</comment>